<sequence>MLSFTLLLSAIAFGSALAKPLQRSTTVDISETVCLALNEDYSISSDGYGLKTSINVNATVIECIYLDQQVCYYNRNDGSMRSGSAHTCPGSINKTKITVSELVCLSIDLQAHALIGVSVTVTESFLACAYSDASMCTYSKQGTLNQGHPTSCPKTVSSAPSSSSSGSSSGSSSSSLPPGPAPFFGCDLFDNNSANLISGEQTAPGDNVECDYSDKEKCLYSAAGHLVSGDRICPTALIFTAQGGQTAVCPPFDNTMAFLQAFTITVDRNGVNECDYSDGEACFYNFDGSFNSGSRTICPASISTSQIDFPPIGGAAAAAPAGAGKSLLAAEDNSNSSSSASDNDTTISKPILFALLGMNGFLVLAVLTIAGTWIFGRRTEGPSRLRSLSTGAGYKTVDSISVPLSHGSDEGHYYDAPKR</sequence>
<keyword evidence="5" id="KW-1185">Reference proteome</keyword>
<evidence type="ECO:0000313" key="5">
    <source>
        <dbReference type="Proteomes" id="UP001215598"/>
    </source>
</evidence>
<feature type="region of interest" description="Disordered" evidence="1">
    <location>
        <begin position="149"/>
        <end position="176"/>
    </location>
</feature>
<feature type="compositionally biased region" description="Low complexity" evidence="1">
    <location>
        <begin position="157"/>
        <end position="176"/>
    </location>
</feature>
<keyword evidence="2" id="KW-1133">Transmembrane helix</keyword>
<evidence type="ECO:0000256" key="3">
    <source>
        <dbReference type="SAM" id="SignalP"/>
    </source>
</evidence>
<evidence type="ECO:0000313" key="4">
    <source>
        <dbReference type="EMBL" id="KAJ7761815.1"/>
    </source>
</evidence>
<evidence type="ECO:0000256" key="2">
    <source>
        <dbReference type="SAM" id="Phobius"/>
    </source>
</evidence>
<keyword evidence="2" id="KW-0812">Transmembrane</keyword>
<organism evidence="4 5">
    <name type="scientific">Mycena metata</name>
    <dbReference type="NCBI Taxonomy" id="1033252"/>
    <lineage>
        <taxon>Eukaryota</taxon>
        <taxon>Fungi</taxon>
        <taxon>Dikarya</taxon>
        <taxon>Basidiomycota</taxon>
        <taxon>Agaricomycotina</taxon>
        <taxon>Agaricomycetes</taxon>
        <taxon>Agaricomycetidae</taxon>
        <taxon>Agaricales</taxon>
        <taxon>Marasmiineae</taxon>
        <taxon>Mycenaceae</taxon>
        <taxon>Mycena</taxon>
    </lineage>
</organism>
<proteinExistence type="predicted"/>
<dbReference type="Proteomes" id="UP001215598">
    <property type="component" value="Unassembled WGS sequence"/>
</dbReference>
<name>A0AAD7JEJ3_9AGAR</name>
<feature type="chain" id="PRO_5042003006" evidence="3">
    <location>
        <begin position="19"/>
        <end position="419"/>
    </location>
</feature>
<feature type="transmembrane region" description="Helical" evidence="2">
    <location>
        <begin position="351"/>
        <end position="376"/>
    </location>
</feature>
<keyword evidence="2" id="KW-0472">Membrane</keyword>
<dbReference type="AlphaFoldDB" id="A0AAD7JEJ3"/>
<dbReference type="EMBL" id="JARKIB010000034">
    <property type="protein sequence ID" value="KAJ7761815.1"/>
    <property type="molecule type" value="Genomic_DNA"/>
</dbReference>
<keyword evidence="3" id="KW-0732">Signal</keyword>
<accession>A0AAD7JEJ3</accession>
<reference evidence="4" key="1">
    <citation type="submission" date="2023-03" db="EMBL/GenBank/DDBJ databases">
        <title>Massive genome expansion in bonnet fungi (Mycena s.s.) driven by repeated elements and novel gene families across ecological guilds.</title>
        <authorList>
            <consortium name="Lawrence Berkeley National Laboratory"/>
            <person name="Harder C.B."/>
            <person name="Miyauchi S."/>
            <person name="Viragh M."/>
            <person name="Kuo A."/>
            <person name="Thoen E."/>
            <person name="Andreopoulos B."/>
            <person name="Lu D."/>
            <person name="Skrede I."/>
            <person name="Drula E."/>
            <person name="Henrissat B."/>
            <person name="Morin E."/>
            <person name="Kohler A."/>
            <person name="Barry K."/>
            <person name="LaButti K."/>
            <person name="Morin E."/>
            <person name="Salamov A."/>
            <person name="Lipzen A."/>
            <person name="Mereny Z."/>
            <person name="Hegedus B."/>
            <person name="Baldrian P."/>
            <person name="Stursova M."/>
            <person name="Weitz H."/>
            <person name="Taylor A."/>
            <person name="Grigoriev I.V."/>
            <person name="Nagy L.G."/>
            <person name="Martin F."/>
            <person name="Kauserud H."/>
        </authorList>
    </citation>
    <scope>NUCLEOTIDE SEQUENCE</scope>
    <source>
        <strain evidence="4">CBHHK182m</strain>
    </source>
</reference>
<feature type="signal peptide" evidence="3">
    <location>
        <begin position="1"/>
        <end position="18"/>
    </location>
</feature>
<evidence type="ECO:0000256" key="1">
    <source>
        <dbReference type="SAM" id="MobiDB-lite"/>
    </source>
</evidence>
<gene>
    <name evidence="4" type="ORF">B0H16DRAFT_1530620</name>
</gene>
<comment type="caution">
    <text evidence="4">The sequence shown here is derived from an EMBL/GenBank/DDBJ whole genome shotgun (WGS) entry which is preliminary data.</text>
</comment>
<protein>
    <submittedName>
        <fullName evidence="4">Uncharacterized protein</fullName>
    </submittedName>
</protein>